<dbReference type="AlphaFoldDB" id="A0A5Q4ZHV8"/>
<protein>
    <submittedName>
        <fullName evidence="1">Uncharacterized protein</fullName>
    </submittedName>
</protein>
<gene>
    <name evidence="1" type="ORF">PDMSB3_0070</name>
</gene>
<keyword evidence="1" id="KW-0614">Plasmid</keyword>
<proteinExistence type="predicted"/>
<dbReference type="EMBL" id="LR699555">
    <property type="protein sequence ID" value="VVD30906.1"/>
    <property type="molecule type" value="Genomic_DNA"/>
</dbReference>
<dbReference type="Proteomes" id="UP000325811">
    <property type="component" value="Plasmid pI"/>
</dbReference>
<sequence length="228" mass="24757">MTNVVARHPVHLLEMGNIVEDWIPVKTTMLAGPLLDLTLACWTGDFSLVVIQLYADLYPAYVLVQANEPETETSSEIERPLGPWNPRADSELSAGLLRRLNAKGAATTRAEGEDMRAALCRALANVIGPVVEVPVYGRVGDKVPDIDSVRALDGRIFATLSPDECSVLRFYRMRGRKFGVAITFAGDVDEAAMAAATSLLHEDEILRRSNNRVTVSLTNQVEAGHGGS</sequence>
<reference evidence="1 2" key="1">
    <citation type="submission" date="2019-08" db="EMBL/GenBank/DDBJ databases">
        <authorList>
            <person name="Herpell B J."/>
        </authorList>
    </citation>
    <scope>NUCLEOTIDE SEQUENCE [LARGE SCALE GENOMIC DNA]</scope>
    <source>
        <strain evidence="2">Msb3</strain>
        <plasmid evidence="1 2">pI</plasmid>
    </source>
</reference>
<dbReference type="RefSeq" id="WP_165189846.1">
    <property type="nucleotide sequence ID" value="NZ_LR699555.1"/>
</dbReference>
<evidence type="ECO:0000313" key="2">
    <source>
        <dbReference type="Proteomes" id="UP000325811"/>
    </source>
</evidence>
<organism evidence="1 2">
    <name type="scientific">Paraburkholderia dioscoreae</name>
    <dbReference type="NCBI Taxonomy" id="2604047"/>
    <lineage>
        <taxon>Bacteria</taxon>
        <taxon>Pseudomonadati</taxon>
        <taxon>Pseudomonadota</taxon>
        <taxon>Betaproteobacteria</taxon>
        <taxon>Burkholderiales</taxon>
        <taxon>Burkholderiaceae</taxon>
        <taxon>Paraburkholderia</taxon>
    </lineage>
</organism>
<accession>A0A5Q4ZHV8</accession>
<geneLocation type="plasmid" evidence="1 2">
    <name>pI</name>
</geneLocation>
<keyword evidence="2" id="KW-1185">Reference proteome</keyword>
<dbReference type="KEGG" id="pdio:PDMSB3_0070.2"/>
<name>A0A5Q4ZHV8_9BURK</name>
<evidence type="ECO:0000313" key="1">
    <source>
        <dbReference type="EMBL" id="VVD30906.1"/>
    </source>
</evidence>